<dbReference type="GeneID" id="17304891"/>
<dbReference type="PROSITE" id="PS51519">
    <property type="entry name" value="RWP_RK"/>
    <property type="match status" value="1"/>
</dbReference>
<evidence type="ECO:0000256" key="4">
    <source>
        <dbReference type="ARBA" id="ARBA00023242"/>
    </source>
</evidence>
<feature type="domain" description="RWP-RK" evidence="5">
    <location>
        <begin position="1"/>
        <end position="75"/>
    </location>
</feature>
<gene>
    <name evidence="6" type="ORF">GUITHDRAFT_136797</name>
</gene>
<organism evidence="6">
    <name type="scientific">Guillardia theta (strain CCMP2712)</name>
    <name type="common">Cryptophyte</name>
    <dbReference type="NCBI Taxonomy" id="905079"/>
    <lineage>
        <taxon>Eukaryota</taxon>
        <taxon>Cryptophyceae</taxon>
        <taxon>Pyrenomonadales</taxon>
        <taxon>Geminigeraceae</taxon>
        <taxon>Guillardia</taxon>
    </lineage>
</organism>
<dbReference type="EMBL" id="JH992986">
    <property type="protein sequence ID" value="EKX48281.1"/>
    <property type="molecule type" value="Genomic_DNA"/>
</dbReference>
<name>L1JII1_GUITC</name>
<protein>
    <recommendedName>
        <fullName evidence="5">RWP-RK domain-containing protein</fullName>
    </recommendedName>
</protein>
<keyword evidence="4" id="KW-0539">Nucleus</keyword>
<evidence type="ECO:0000256" key="2">
    <source>
        <dbReference type="ARBA" id="ARBA00023125"/>
    </source>
</evidence>
<keyword evidence="1" id="KW-0805">Transcription regulation</keyword>
<reference evidence="8" key="2">
    <citation type="submission" date="2012-11" db="EMBL/GenBank/DDBJ databases">
        <authorList>
            <person name="Kuo A."/>
            <person name="Curtis B.A."/>
            <person name="Tanifuji G."/>
            <person name="Burki F."/>
            <person name="Gruber A."/>
            <person name="Irimia M."/>
            <person name="Maruyama S."/>
            <person name="Arias M.C."/>
            <person name="Ball S.G."/>
            <person name="Gile G.H."/>
            <person name="Hirakawa Y."/>
            <person name="Hopkins J.F."/>
            <person name="Rensing S.A."/>
            <person name="Schmutz J."/>
            <person name="Symeonidi A."/>
            <person name="Elias M."/>
            <person name="Eveleigh R.J."/>
            <person name="Herman E.K."/>
            <person name="Klute M.J."/>
            <person name="Nakayama T."/>
            <person name="Obornik M."/>
            <person name="Reyes-Prieto A."/>
            <person name="Armbrust E.V."/>
            <person name="Aves S.J."/>
            <person name="Beiko R.G."/>
            <person name="Coutinho P."/>
            <person name="Dacks J.B."/>
            <person name="Durnford D.G."/>
            <person name="Fast N.M."/>
            <person name="Green B.R."/>
            <person name="Grisdale C."/>
            <person name="Hempe F."/>
            <person name="Henrissat B."/>
            <person name="Hoppner M.P."/>
            <person name="Ishida K.-I."/>
            <person name="Kim E."/>
            <person name="Koreny L."/>
            <person name="Kroth P.G."/>
            <person name="Liu Y."/>
            <person name="Malik S.-B."/>
            <person name="Maier U.G."/>
            <person name="McRose D."/>
            <person name="Mock T."/>
            <person name="Neilson J.A."/>
            <person name="Onodera N.T."/>
            <person name="Poole A.M."/>
            <person name="Pritham E.J."/>
            <person name="Richards T.A."/>
            <person name="Rocap G."/>
            <person name="Roy S.W."/>
            <person name="Sarai C."/>
            <person name="Schaack S."/>
            <person name="Shirato S."/>
            <person name="Slamovits C.H."/>
            <person name="Spencer D.F."/>
            <person name="Suzuki S."/>
            <person name="Worden A.Z."/>
            <person name="Zauner S."/>
            <person name="Barry K."/>
            <person name="Bell C."/>
            <person name="Bharti A.K."/>
            <person name="Crow J.A."/>
            <person name="Grimwood J."/>
            <person name="Kramer R."/>
            <person name="Lindquist E."/>
            <person name="Lucas S."/>
            <person name="Salamov A."/>
            <person name="McFadden G.I."/>
            <person name="Lane C.E."/>
            <person name="Keeling P.J."/>
            <person name="Gray M.W."/>
            <person name="Grigoriev I.V."/>
            <person name="Archibald J.M."/>
        </authorList>
    </citation>
    <scope>NUCLEOTIDE SEQUENCE</scope>
    <source>
        <strain evidence="8">CCMP2712</strain>
    </source>
</reference>
<dbReference type="InterPro" id="IPR003035">
    <property type="entry name" value="RWP-RK_dom"/>
</dbReference>
<dbReference type="AlphaFoldDB" id="L1JII1"/>
<reference evidence="7" key="3">
    <citation type="submission" date="2015-06" db="UniProtKB">
        <authorList>
            <consortium name="EnsemblProtists"/>
        </authorList>
    </citation>
    <scope>IDENTIFICATION</scope>
</reference>
<dbReference type="GO" id="GO:0003677">
    <property type="term" value="F:DNA binding"/>
    <property type="evidence" value="ECO:0007669"/>
    <property type="project" value="UniProtKB-KW"/>
</dbReference>
<dbReference type="HOGENOM" id="CLU_092984_4_0_1"/>
<keyword evidence="2" id="KW-0238">DNA-binding</keyword>
<evidence type="ECO:0000313" key="7">
    <source>
        <dbReference type="EnsemblProtists" id="EKX48281"/>
    </source>
</evidence>
<dbReference type="Proteomes" id="UP000011087">
    <property type="component" value="Unassembled WGS sequence"/>
</dbReference>
<keyword evidence="8" id="KW-1185">Reference proteome</keyword>
<keyword evidence="3" id="KW-0804">Transcription</keyword>
<dbReference type="KEGG" id="gtt:GUITHDRAFT_136797"/>
<proteinExistence type="predicted"/>
<evidence type="ECO:0000313" key="8">
    <source>
        <dbReference type="Proteomes" id="UP000011087"/>
    </source>
</evidence>
<dbReference type="EnsemblProtists" id="EKX48281">
    <property type="protein sequence ID" value="EKX48281"/>
    <property type="gene ID" value="GUITHDRAFT_136797"/>
</dbReference>
<evidence type="ECO:0000313" key="6">
    <source>
        <dbReference type="EMBL" id="EKX48281.1"/>
    </source>
</evidence>
<dbReference type="Pfam" id="PF02042">
    <property type="entry name" value="RWP-RK"/>
    <property type="match status" value="1"/>
</dbReference>
<dbReference type="PaxDb" id="55529-EKX48281"/>
<evidence type="ECO:0000256" key="3">
    <source>
        <dbReference type="ARBA" id="ARBA00023163"/>
    </source>
</evidence>
<accession>L1JII1</accession>
<evidence type="ECO:0000259" key="5">
    <source>
        <dbReference type="PROSITE" id="PS51519"/>
    </source>
</evidence>
<dbReference type="RefSeq" id="XP_005835261.1">
    <property type="nucleotide sequence ID" value="XM_005835204.1"/>
</dbReference>
<reference evidence="6 8" key="1">
    <citation type="journal article" date="2012" name="Nature">
        <title>Algal genomes reveal evolutionary mosaicism and the fate of nucleomorphs.</title>
        <authorList>
            <consortium name="DOE Joint Genome Institute"/>
            <person name="Curtis B.A."/>
            <person name="Tanifuji G."/>
            <person name="Burki F."/>
            <person name="Gruber A."/>
            <person name="Irimia M."/>
            <person name="Maruyama S."/>
            <person name="Arias M.C."/>
            <person name="Ball S.G."/>
            <person name="Gile G.H."/>
            <person name="Hirakawa Y."/>
            <person name="Hopkins J.F."/>
            <person name="Kuo A."/>
            <person name="Rensing S.A."/>
            <person name="Schmutz J."/>
            <person name="Symeonidi A."/>
            <person name="Elias M."/>
            <person name="Eveleigh R.J."/>
            <person name="Herman E.K."/>
            <person name="Klute M.J."/>
            <person name="Nakayama T."/>
            <person name="Obornik M."/>
            <person name="Reyes-Prieto A."/>
            <person name="Armbrust E.V."/>
            <person name="Aves S.J."/>
            <person name="Beiko R.G."/>
            <person name="Coutinho P."/>
            <person name="Dacks J.B."/>
            <person name="Durnford D.G."/>
            <person name="Fast N.M."/>
            <person name="Green B.R."/>
            <person name="Grisdale C.J."/>
            <person name="Hempel F."/>
            <person name="Henrissat B."/>
            <person name="Hoppner M.P."/>
            <person name="Ishida K."/>
            <person name="Kim E."/>
            <person name="Koreny L."/>
            <person name="Kroth P.G."/>
            <person name="Liu Y."/>
            <person name="Malik S.B."/>
            <person name="Maier U.G."/>
            <person name="McRose D."/>
            <person name="Mock T."/>
            <person name="Neilson J.A."/>
            <person name="Onodera N.T."/>
            <person name="Poole A.M."/>
            <person name="Pritham E.J."/>
            <person name="Richards T.A."/>
            <person name="Rocap G."/>
            <person name="Roy S.W."/>
            <person name="Sarai C."/>
            <person name="Schaack S."/>
            <person name="Shirato S."/>
            <person name="Slamovits C.H."/>
            <person name="Spencer D.F."/>
            <person name="Suzuki S."/>
            <person name="Worden A.Z."/>
            <person name="Zauner S."/>
            <person name="Barry K."/>
            <person name="Bell C."/>
            <person name="Bharti A.K."/>
            <person name="Crow J.A."/>
            <person name="Grimwood J."/>
            <person name="Kramer R."/>
            <person name="Lindquist E."/>
            <person name="Lucas S."/>
            <person name="Salamov A."/>
            <person name="McFadden G.I."/>
            <person name="Lane C.E."/>
            <person name="Keeling P.J."/>
            <person name="Gray M.W."/>
            <person name="Grigoriev I.V."/>
            <person name="Archibald J.M."/>
        </authorList>
    </citation>
    <scope>NUCLEOTIDE SEQUENCE</scope>
    <source>
        <strain evidence="6 8">CCMP2712</strain>
    </source>
</reference>
<evidence type="ECO:0000256" key="1">
    <source>
        <dbReference type="ARBA" id="ARBA00023015"/>
    </source>
</evidence>
<dbReference type="OrthoDB" id="1747617at2759"/>
<sequence length="131" mass="15395">MENDRVSRYHKLKGLFQFRQKEAAKHLGVSLTTIKKYCRQAGIHKWPYARENIEVNPRSKRQQKTEYIQEKAARCVGALSDENMLVENSRILKRPEVSAEHSLLNNSMVHMKVVLESDWFRDAFDYIETAI</sequence>